<dbReference type="RefSeq" id="WP_260995096.1">
    <property type="nucleotide sequence ID" value="NZ_JAODWD010000005.1"/>
</dbReference>
<dbReference type="PANTHER" id="PTHR34406">
    <property type="entry name" value="PROTEIN YCEI"/>
    <property type="match status" value="1"/>
</dbReference>
<proteinExistence type="inferred from homology"/>
<dbReference type="EMBL" id="JAODWD010000005">
    <property type="protein sequence ID" value="MCT7661047.1"/>
    <property type="molecule type" value="Genomic_DNA"/>
</dbReference>
<reference evidence="4" key="1">
    <citation type="submission" date="2023-07" db="EMBL/GenBank/DDBJ databases">
        <authorList>
            <person name="Deng Y."/>
            <person name="Zhang Y.-Q."/>
        </authorList>
    </citation>
    <scope>NUCLEOTIDE SEQUENCE [LARGE SCALE GENOMIC DNA]</scope>
    <source>
        <strain evidence="4">CPCC 205710</strain>
    </source>
</reference>
<evidence type="ECO:0000256" key="1">
    <source>
        <dbReference type="ARBA" id="ARBA00008812"/>
    </source>
</evidence>
<accession>A0ABT2MFK8</accession>
<name>A0ABT2MFK8_9MYCO</name>
<dbReference type="InterPro" id="IPR007372">
    <property type="entry name" value="Lipid/polyisoprenoid-bd_YceI"/>
</dbReference>
<comment type="similarity">
    <text evidence="1">Belongs to the UPF0312 family.</text>
</comment>
<evidence type="ECO:0000313" key="3">
    <source>
        <dbReference type="EMBL" id="MCT7661047.1"/>
    </source>
</evidence>
<feature type="domain" description="Lipid/polyisoprenoid-binding YceI-like" evidence="2">
    <location>
        <begin position="16"/>
        <end position="174"/>
    </location>
</feature>
<dbReference type="SUPFAM" id="SSF101874">
    <property type="entry name" value="YceI-like"/>
    <property type="match status" value="1"/>
</dbReference>
<evidence type="ECO:0000313" key="4">
    <source>
        <dbReference type="Proteomes" id="UP001206639"/>
    </source>
</evidence>
<dbReference type="Proteomes" id="UP001206639">
    <property type="component" value="Unassembled WGS sequence"/>
</dbReference>
<keyword evidence="4" id="KW-1185">Reference proteome</keyword>
<comment type="caution">
    <text evidence="3">The sequence shown here is derived from an EMBL/GenBank/DDBJ whole genome shotgun (WGS) entry which is preliminary data.</text>
</comment>
<dbReference type="Pfam" id="PF04264">
    <property type="entry name" value="YceI"/>
    <property type="match status" value="1"/>
</dbReference>
<evidence type="ECO:0000259" key="2">
    <source>
        <dbReference type="SMART" id="SM00867"/>
    </source>
</evidence>
<dbReference type="SMART" id="SM00867">
    <property type="entry name" value="YceI"/>
    <property type="match status" value="1"/>
</dbReference>
<sequence>MVSLSEFFSDSSSTGTWTVVPDQSTIVVKSKSMWGLVPVKGRFTEFSGDGQLTPPQTVSGHIDIKAASLRTGIRKRDEHLHSADFFEAEKFPDISLMITEASAIDGDTVDLHAQLTIKGTTKPLSLKTKVSPVGDGGMRLSTRVTVNRQDFGVDGNMAGMIGDNVTISGDIVFRHT</sequence>
<dbReference type="Gene3D" id="2.40.128.110">
    <property type="entry name" value="Lipid/polyisoprenoid-binding, YceI-like"/>
    <property type="match status" value="1"/>
</dbReference>
<gene>
    <name evidence="3" type="ORF">N4S67_21825</name>
</gene>
<dbReference type="InterPro" id="IPR036761">
    <property type="entry name" value="TTHA0802/YceI-like_sf"/>
</dbReference>
<protein>
    <submittedName>
        <fullName evidence="3">YceI family protein</fullName>
    </submittedName>
</protein>
<organism evidence="3 4">
    <name type="scientific">Mycobacterium deserti</name>
    <dbReference type="NCBI Taxonomy" id="2978347"/>
    <lineage>
        <taxon>Bacteria</taxon>
        <taxon>Bacillati</taxon>
        <taxon>Actinomycetota</taxon>
        <taxon>Actinomycetes</taxon>
        <taxon>Mycobacteriales</taxon>
        <taxon>Mycobacteriaceae</taxon>
        <taxon>Mycobacterium</taxon>
    </lineage>
</organism>
<dbReference type="PANTHER" id="PTHR34406:SF1">
    <property type="entry name" value="PROTEIN YCEI"/>
    <property type="match status" value="1"/>
</dbReference>